<protein>
    <recommendedName>
        <fullName evidence="3">SWIM-type domain-containing protein</fullName>
    </recommendedName>
</protein>
<dbReference type="EMBL" id="CP090892">
    <property type="protein sequence ID" value="ULU07808.1"/>
    <property type="molecule type" value="Genomic_DNA"/>
</dbReference>
<accession>A0AAE9IW80</accession>
<name>A0AAE9IW80_CAEBR</name>
<dbReference type="AlphaFoldDB" id="A0AAE9IW80"/>
<organism evidence="1 2">
    <name type="scientific">Caenorhabditis briggsae</name>
    <dbReference type="NCBI Taxonomy" id="6238"/>
    <lineage>
        <taxon>Eukaryota</taxon>
        <taxon>Metazoa</taxon>
        <taxon>Ecdysozoa</taxon>
        <taxon>Nematoda</taxon>
        <taxon>Chromadorea</taxon>
        <taxon>Rhabditida</taxon>
        <taxon>Rhabditina</taxon>
        <taxon>Rhabditomorpha</taxon>
        <taxon>Rhabditoidea</taxon>
        <taxon>Rhabditidae</taxon>
        <taxon>Peloderinae</taxon>
        <taxon>Caenorhabditis</taxon>
    </lineage>
</organism>
<evidence type="ECO:0008006" key="3">
    <source>
        <dbReference type="Google" id="ProtNLM"/>
    </source>
</evidence>
<evidence type="ECO:0000313" key="2">
    <source>
        <dbReference type="Proteomes" id="UP000827892"/>
    </source>
</evidence>
<proteinExistence type="predicted"/>
<gene>
    <name evidence="1" type="ORF">L3Y34_019084</name>
</gene>
<reference evidence="1 2" key="1">
    <citation type="submission" date="2022-05" db="EMBL/GenBank/DDBJ databases">
        <title>Chromosome-level reference genomes for two strains of Caenorhabditis briggsae: an improved platform for comparative genomics.</title>
        <authorList>
            <person name="Stevens L."/>
            <person name="Andersen E.C."/>
        </authorList>
    </citation>
    <scope>NUCLEOTIDE SEQUENCE [LARGE SCALE GENOMIC DNA]</scope>
    <source>
        <strain evidence="1">QX1410_ONT</strain>
        <tissue evidence="1">Whole-organism</tissue>
    </source>
</reference>
<evidence type="ECO:0000313" key="1">
    <source>
        <dbReference type="EMBL" id="ULU07808.1"/>
    </source>
</evidence>
<sequence>MESKFLTAEKFEELFSKDKFKLNEAVDIVNLMNFKHERVLLLKLPSQSNKKNPHDGYVWSRTKYTKERKVEYRHQPTYSKIQVFGETVQTMRCTEYNNQHIHKQVFIYLDHIYVYYFTTSSAEIPINDAPAKRLTKQTKETLLTTVLPYRSVNNAIKVAYGMDLDVTRKQIQNLARSAPNSLACKSGPRSRTWNDWILFVDRLQSADEDVRRREIRRILAKNPTGVFMPSRMHVDKTFNVGDVYVTVVLGETSRFRTKSSIKPRVIPLGYMCHSSKSSTNHLKFANCLKEEFAKHKNPADPRKIPCVLLDGEAALEHYPEVLESSAVRCDLHVLSLLRFDYGGKKAATTAKPFIFGKKKDGKWRSGILGCFDEQTFDRRLRQSQSHIDPRIFSWLQTNKSMLMESSSAYAKLRAGHILQYSTNNQNETFNGILKVNITKRHAAPELIRRLDSCCEEKLRECWLSAIDGSDYVIFRDEIDGLDHDERIEVYNSAGLQGSRILSLNLPLKIAEGFDLKKIFKEDLASTHLQILRSNGDMIHIEDPTLPKNDRNRFVHLSTDESTIECWTCGTTLPEYLCSHVIFSLSQLSPTRLAAFWANLKKKKNTKVSNGFSGGSGSKISDRIGIKSSAQNYVRTMNDVSSLTIDSDCSTLAGSSQPSPSQPNITSFSIGHYLRFIAFANKWSPNLF</sequence>
<dbReference type="Proteomes" id="UP000827892">
    <property type="component" value="Chromosome II"/>
</dbReference>